<keyword evidence="3" id="KW-0805">Transcription regulation</keyword>
<protein>
    <recommendedName>
        <fullName evidence="5">ANTAR domain-containing protein</fullName>
    </recommendedName>
</protein>
<accession>A0A6J4P285</accession>
<dbReference type="InterPro" id="IPR012074">
    <property type="entry name" value="GAF_ANTAR"/>
</dbReference>
<evidence type="ECO:0000256" key="4">
    <source>
        <dbReference type="ARBA" id="ARBA00023163"/>
    </source>
</evidence>
<dbReference type="SMART" id="SM01012">
    <property type="entry name" value="ANTAR"/>
    <property type="match status" value="1"/>
</dbReference>
<evidence type="ECO:0000256" key="2">
    <source>
        <dbReference type="ARBA" id="ARBA00022777"/>
    </source>
</evidence>
<dbReference type="PIRSF" id="PIRSF036625">
    <property type="entry name" value="GAF_ANTAR"/>
    <property type="match status" value="1"/>
</dbReference>
<dbReference type="Pfam" id="PF13185">
    <property type="entry name" value="GAF_2"/>
    <property type="match status" value="1"/>
</dbReference>
<keyword evidence="2" id="KW-0418">Kinase</keyword>
<dbReference type="InterPro" id="IPR011006">
    <property type="entry name" value="CheY-like_superfamily"/>
</dbReference>
<dbReference type="InterPro" id="IPR029016">
    <property type="entry name" value="GAF-like_dom_sf"/>
</dbReference>
<dbReference type="EMBL" id="CADCUM010000119">
    <property type="protein sequence ID" value="CAA9402269.1"/>
    <property type="molecule type" value="Genomic_DNA"/>
</dbReference>
<evidence type="ECO:0000256" key="1">
    <source>
        <dbReference type="ARBA" id="ARBA00022679"/>
    </source>
</evidence>
<reference evidence="6" key="1">
    <citation type="submission" date="2020-02" db="EMBL/GenBank/DDBJ databases">
        <authorList>
            <person name="Meier V. D."/>
        </authorList>
    </citation>
    <scope>NUCLEOTIDE SEQUENCE</scope>
    <source>
        <strain evidence="6">AVDCRST_MAG32</strain>
    </source>
</reference>
<proteinExistence type="predicted"/>
<sequence>MDADHHMLDASRRLAEALEPGDLDQTLARITAAAVEVLPDVSSASITVKHADGRLETFAPTHDFLLEVDAAQYELQEGPCYEAATEEVHITASDLAHDDRFPRYGPVAVAAGISAQAGIRLFDASSSHGALNLYSEKPGTFADMGAIGELFSHQAAMALAYARQITQLQEAVHTRQLIGQAVGVTMERFSLDEARAFGFLARLSQDSNVKLRVIAERLLEETAQRDR</sequence>
<dbReference type="GO" id="GO:0016301">
    <property type="term" value="F:kinase activity"/>
    <property type="evidence" value="ECO:0007669"/>
    <property type="project" value="UniProtKB-KW"/>
</dbReference>
<evidence type="ECO:0000313" key="6">
    <source>
        <dbReference type="EMBL" id="CAA9402269.1"/>
    </source>
</evidence>
<dbReference type="InterPro" id="IPR036388">
    <property type="entry name" value="WH-like_DNA-bd_sf"/>
</dbReference>
<dbReference type="AlphaFoldDB" id="A0A6J4P285"/>
<dbReference type="Gene3D" id="1.10.10.10">
    <property type="entry name" value="Winged helix-like DNA-binding domain superfamily/Winged helix DNA-binding domain"/>
    <property type="match status" value="1"/>
</dbReference>
<dbReference type="Gene3D" id="3.30.450.40">
    <property type="match status" value="1"/>
</dbReference>
<organism evidence="6">
    <name type="scientific">uncultured Nocardioides sp</name>
    <dbReference type="NCBI Taxonomy" id="198441"/>
    <lineage>
        <taxon>Bacteria</taxon>
        <taxon>Bacillati</taxon>
        <taxon>Actinomycetota</taxon>
        <taxon>Actinomycetes</taxon>
        <taxon>Propionibacteriales</taxon>
        <taxon>Nocardioidaceae</taxon>
        <taxon>Nocardioides</taxon>
        <taxon>environmental samples</taxon>
    </lineage>
</organism>
<gene>
    <name evidence="6" type="ORF">AVDCRST_MAG32-3039</name>
</gene>
<keyword evidence="1" id="KW-0808">Transferase</keyword>
<dbReference type="InterPro" id="IPR003018">
    <property type="entry name" value="GAF"/>
</dbReference>
<name>A0A6J4P285_9ACTN</name>
<dbReference type="GO" id="GO:0003723">
    <property type="term" value="F:RNA binding"/>
    <property type="evidence" value="ECO:0007669"/>
    <property type="project" value="InterPro"/>
</dbReference>
<dbReference type="InterPro" id="IPR005561">
    <property type="entry name" value="ANTAR"/>
</dbReference>
<keyword evidence="4" id="KW-0804">Transcription</keyword>
<dbReference type="SUPFAM" id="SSF55781">
    <property type="entry name" value="GAF domain-like"/>
    <property type="match status" value="1"/>
</dbReference>
<feature type="domain" description="ANTAR" evidence="5">
    <location>
        <begin position="158"/>
        <end position="219"/>
    </location>
</feature>
<dbReference type="PROSITE" id="PS50921">
    <property type="entry name" value="ANTAR"/>
    <property type="match status" value="1"/>
</dbReference>
<dbReference type="Pfam" id="PF03861">
    <property type="entry name" value="ANTAR"/>
    <property type="match status" value="1"/>
</dbReference>
<evidence type="ECO:0000256" key="3">
    <source>
        <dbReference type="ARBA" id="ARBA00023015"/>
    </source>
</evidence>
<evidence type="ECO:0000259" key="5">
    <source>
        <dbReference type="PROSITE" id="PS50921"/>
    </source>
</evidence>
<dbReference type="SUPFAM" id="SSF52172">
    <property type="entry name" value="CheY-like"/>
    <property type="match status" value="1"/>
</dbReference>